<feature type="repeat" description="TPR" evidence="1">
    <location>
        <begin position="74"/>
        <end position="107"/>
    </location>
</feature>
<keyword evidence="2" id="KW-0732">Signal</keyword>
<organism evidence="3 4">
    <name type="scientific">Candidatus Raymondbacteria bacterium RIFOXYD12_FULL_49_13</name>
    <dbReference type="NCBI Taxonomy" id="1817890"/>
    <lineage>
        <taxon>Bacteria</taxon>
        <taxon>Raymondiibacteriota</taxon>
    </lineage>
</organism>
<evidence type="ECO:0000256" key="1">
    <source>
        <dbReference type="PROSITE-ProRule" id="PRU00339"/>
    </source>
</evidence>
<evidence type="ECO:0000256" key="2">
    <source>
        <dbReference type="SAM" id="SignalP"/>
    </source>
</evidence>
<dbReference type="SUPFAM" id="SSF48452">
    <property type="entry name" value="TPR-like"/>
    <property type="match status" value="1"/>
</dbReference>
<proteinExistence type="predicted"/>
<dbReference type="PROSITE" id="PS50005">
    <property type="entry name" value="TPR"/>
    <property type="match status" value="1"/>
</dbReference>
<dbReference type="Proteomes" id="UP000179243">
    <property type="component" value="Unassembled WGS sequence"/>
</dbReference>
<dbReference type="Pfam" id="PF14559">
    <property type="entry name" value="TPR_19"/>
    <property type="match status" value="1"/>
</dbReference>
<accession>A0A1F7FBQ0</accession>
<dbReference type="EMBL" id="MFYX01000075">
    <property type="protein sequence ID" value="OGK04094.1"/>
    <property type="molecule type" value="Genomic_DNA"/>
</dbReference>
<keyword evidence="1" id="KW-0802">TPR repeat</keyword>
<feature type="signal peptide" evidence="2">
    <location>
        <begin position="1"/>
        <end position="19"/>
    </location>
</feature>
<protein>
    <submittedName>
        <fullName evidence="3">Uncharacterized protein</fullName>
    </submittedName>
</protein>
<comment type="caution">
    <text evidence="3">The sequence shown here is derived from an EMBL/GenBank/DDBJ whole genome shotgun (WGS) entry which is preliminary data.</text>
</comment>
<reference evidence="3 4" key="1">
    <citation type="journal article" date="2016" name="Nat. Commun.">
        <title>Thousands of microbial genomes shed light on interconnected biogeochemical processes in an aquifer system.</title>
        <authorList>
            <person name="Anantharaman K."/>
            <person name="Brown C.T."/>
            <person name="Hug L.A."/>
            <person name="Sharon I."/>
            <person name="Castelle C.J."/>
            <person name="Probst A.J."/>
            <person name="Thomas B.C."/>
            <person name="Singh A."/>
            <person name="Wilkins M.J."/>
            <person name="Karaoz U."/>
            <person name="Brodie E.L."/>
            <person name="Williams K.H."/>
            <person name="Hubbard S.S."/>
            <person name="Banfield J.F."/>
        </authorList>
    </citation>
    <scope>NUCLEOTIDE SEQUENCE [LARGE SCALE GENOMIC DNA]</scope>
</reference>
<sequence length="658" mass="72956">MSAPAVFMTALACAVFPLAKDPGQANTSDQAASAHERDSIRATDRQGLARALTIRGRHTEAAELLKPDATGPDFQPFFKIGDLYERAGNADSALLYFRLSLERNPCNRHALARCVALLAQQGNTEEARARADEALLLFPEDPALIALRGRIGIIQGRLRQGAALLENLCDLYPDSVGARLFLATAYEKAGRWGSAFRHYRTMNNRPGMDRVRGRLYDAGKRHAKTEGAIAALARKQILSARDWFDIGALYASQENDDSARACFGRVPADSLQNEVRRETLLFTADTIVPVSQVGKIVYAGTQVMAYAVATEDRNRNNRIDPLDGFSLGFFNGRDRKTAGVPTLFYSIVPFDPSYNLPFVYGYTQSENNARPPERTLYRIDNEKRIVPLFECTQLTTGMTAQKDGSILFGKTQTDEDRNNTLDLFDGFYLHRWSSDSVRRVFPVPFSGVLKNAYALDNNLFLLVRYTVHTGKKVFWIDDVADISIVGPHTARVICSSEIRRIVCLGIYGGIFTYADSTGIYRIQNNKPARIWKGRFANGPVRRDSTGFFFSDSAGKVYQVAVPRAETRQLYLEGTAVKPVKWVAGRGLFYTATGEGTGDQRALFIFDGRKTHRLSAYRIDDQVVITPDGSAAFAPVHGLNGGVGIVRMRLGINSLIVRE</sequence>
<feature type="chain" id="PRO_5009528584" evidence="2">
    <location>
        <begin position="20"/>
        <end position="658"/>
    </location>
</feature>
<dbReference type="InterPro" id="IPR011990">
    <property type="entry name" value="TPR-like_helical_dom_sf"/>
</dbReference>
<dbReference type="Gene3D" id="1.25.40.10">
    <property type="entry name" value="Tetratricopeptide repeat domain"/>
    <property type="match status" value="1"/>
</dbReference>
<evidence type="ECO:0000313" key="3">
    <source>
        <dbReference type="EMBL" id="OGK04094.1"/>
    </source>
</evidence>
<gene>
    <name evidence="3" type="ORF">A2519_19515</name>
</gene>
<dbReference type="InterPro" id="IPR019734">
    <property type="entry name" value="TPR_rpt"/>
</dbReference>
<name>A0A1F7FBQ0_UNCRA</name>
<dbReference type="AlphaFoldDB" id="A0A1F7FBQ0"/>
<evidence type="ECO:0000313" key="4">
    <source>
        <dbReference type="Proteomes" id="UP000179243"/>
    </source>
</evidence>